<proteinExistence type="predicted"/>
<dbReference type="AlphaFoldDB" id="A0A1W1C4A9"/>
<dbReference type="SUPFAM" id="SSF56925">
    <property type="entry name" value="OMPA-like"/>
    <property type="match status" value="1"/>
</dbReference>
<evidence type="ECO:0000313" key="3">
    <source>
        <dbReference type="EMBL" id="SFV60595.1"/>
    </source>
</evidence>
<evidence type="ECO:0000259" key="2">
    <source>
        <dbReference type="Pfam" id="PF13505"/>
    </source>
</evidence>
<accession>A0A1W1C4A9</accession>
<name>A0A1W1C4A9_9ZZZZ</name>
<keyword evidence="1" id="KW-0732">Signal</keyword>
<feature type="domain" description="Outer membrane protein beta-barrel" evidence="2">
    <location>
        <begin position="61"/>
        <end position="234"/>
    </location>
</feature>
<sequence length="234" mass="26877">MKKILIPIILSIGWSSSLYAHKDVAVDPITINESEDGIRDDYIYVGIAFVYHRTYSTDHGWFDNSAKTQDETGGLTGLIGYNYNNYLAIEGRVSKSLFKEDYADISNYAIFAKPQYKFIDEERDNCEDGYTTIYALIGYGVTKVEGTDGKTPGYRGESITDDSGFQWGLGISYTFDDENEDDEKHTRDGDITIFAEYNSFMKDREIYARLYQYDPKYYNKLSQDAITLGLHYRF</sequence>
<evidence type="ECO:0000256" key="1">
    <source>
        <dbReference type="ARBA" id="ARBA00022729"/>
    </source>
</evidence>
<dbReference type="Pfam" id="PF13505">
    <property type="entry name" value="OMP_b-brl"/>
    <property type="match status" value="1"/>
</dbReference>
<organism evidence="3">
    <name type="scientific">hydrothermal vent metagenome</name>
    <dbReference type="NCBI Taxonomy" id="652676"/>
    <lineage>
        <taxon>unclassified sequences</taxon>
        <taxon>metagenomes</taxon>
        <taxon>ecological metagenomes</taxon>
    </lineage>
</organism>
<dbReference type="InterPro" id="IPR011250">
    <property type="entry name" value="OMP/PagP_B-barrel"/>
</dbReference>
<reference evidence="3" key="1">
    <citation type="submission" date="2016-10" db="EMBL/GenBank/DDBJ databases">
        <authorList>
            <person name="de Groot N.N."/>
        </authorList>
    </citation>
    <scope>NUCLEOTIDE SEQUENCE</scope>
</reference>
<dbReference type="InterPro" id="IPR027385">
    <property type="entry name" value="Beta-barrel_OMP"/>
</dbReference>
<protein>
    <submittedName>
        <fullName evidence="3">Putative outer membrane protein OmpA</fullName>
    </submittedName>
</protein>
<dbReference type="Gene3D" id="2.40.160.20">
    <property type="match status" value="1"/>
</dbReference>
<dbReference type="EMBL" id="FPHC01000061">
    <property type="protein sequence ID" value="SFV60595.1"/>
    <property type="molecule type" value="Genomic_DNA"/>
</dbReference>
<gene>
    <name evidence="3" type="ORF">MNB_SV-6-1866</name>
</gene>